<keyword evidence="3" id="KW-1185">Reference proteome</keyword>
<dbReference type="InterPro" id="IPR017938">
    <property type="entry name" value="Riboflavin_synthase-like_b-brl"/>
</dbReference>
<comment type="caution">
    <text evidence="2">The sequence shown here is derived from an EMBL/GenBank/DDBJ whole genome shotgun (WGS) entry which is preliminary data.</text>
</comment>
<dbReference type="SUPFAM" id="SSF63380">
    <property type="entry name" value="Riboflavin synthase domain-like"/>
    <property type="match status" value="1"/>
</dbReference>
<organism evidence="2 3">
    <name type="scientific">Ridgeia piscesae</name>
    <name type="common">Tubeworm</name>
    <dbReference type="NCBI Taxonomy" id="27915"/>
    <lineage>
        <taxon>Eukaryota</taxon>
        <taxon>Metazoa</taxon>
        <taxon>Spiralia</taxon>
        <taxon>Lophotrochozoa</taxon>
        <taxon>Annelida</taxon>
        <taxon>Polychaeta</taxon>
        <taxon>Sedentaria</taxon>
        <taxon>Canalipalpata</taxon>
        <taxon>Sabellida</taxon>
        <taxon>Siboglinidae</taxon>
        <taxon>Ridgeia</taxon>
    </lineage>
</organism>
<accession>A0AAD9L218</accession>
<evidence type="ECO:0000313" key="2">
    <source>
        <dbReference type="EMBL" id="KAK2180958.1"/>
    </source>
</evidence>
<name>A0AAD9L218_RIDPI</name>
<dbReference type="Pfam" id="PF00970">
    <property type="entry name" value="FAD_binding_6"/>
    <property type="match status" value="1"/>
</dbReference>
<protein>
    <recommendedName>
        <fullName evidence="1">Flavoprotein pyridine nucleotide cytochrome reductase-like FAD-binding domain-containing protein</fullName>
    </recommendedName>
</protein>
<dbReference type="AlphaFoldDB" id="A0AAD9L218"/>
<evidence type="ECO:0000313" key="3">
    <source>
        <dbReference type="Proteomes" id="UP001209878"/>
    </source>
</evidence>
<sequence length="94" mass="10393">MEVSKAYTVVPPSVLKEKQDDRVSQGKVFYLMVKIYPDGVLTPYIGNLKIGDFLDISNPDGDFEKERLDKCSHLVMYAAGTGFHPHGRADTAGC</sequence>
<evidence type="ECO:0000259" key="1">
    <source>
        <dbReference type="Pfam" id="PF00970"/>
    </source>
</evidence>
<dbReference type="InterPro" id="IPR008333">
    <property type="entry name" value="Cbr1-like_FAD-bd_dom"/>
</dbReference>
<feature type="domain" description="Flavoprotein pyridine nucleotide cytochrome reductase-like FAD-binding" evidence="1">
    <location>
        <begin position="28"/>
        <end position="64"/>
    </location>
</feature>
<dbReference type="Proteomes" id="UP001209878">
    <property type="component" value="Unassembled WGS sequence"/>
</dbReference>
<gene>
    <name evidence="2" type="ORF">NP493_419g06029</name>
</gene>
<reference evidence="2" key="1">
    <citation type="journal article" date="2023" name="Mol. Biol. Evol.">
        <title>Third-Generation Sequencing Reveals the Adaptive Role of the Epigenome in Three Deep-Sea Polychaetes.</title>
        <authorList>
            <person name="Perez M."/>
            <person name="Aroh O."/>
            <person name="Sun Y."/>
            <person name="Lan Y."/>
            <person name="Juniper S.K."/>
            <person name="Young C.R."/>
            <person name="Angers B."/>
            <person name="Qian P.Y."/>
        </authorList>
    </citation>
    <scope>NUCLEOTIDE SEQUENCE</scope>
    <source>
        <strain evidence="2">R07B-5</strain>
    </source>
</reference>
<dbReference type="Gene3D" id="2.40.30.10">
    <property type="entry name" value="Translation factors"/>
    <property type="match status" value="1"/>
</dbReference>
<proteinExistence type="predicted"/>
<dbReference type="EMBL" id="JAODUO010000419">
    <property type="protein sequence ID" value="KAK2180958.1"/>
    <property type="molecule type" value="Genomic_DNA"/>
</dbReference>